<dbReference type="PANTHER" id="PTHR43155:SF2">
    <property type="entry name" value="CYCLIC DI-GMP PHOSPHODIESTERASE PA4108"/>
    <property type="match status" value="1"/>
</dbReference>
<feature type="domain" description="HD-GYP" evidence="1">
    <location>
        <begin position="6"/>
        <end position="195"/>
    </location>
</feature>
<dbReference type="Gene3D" id="1.10.3210.10">
    <property type="entry name" value="Hypothetical protein af1432"/>
    <property type="match status" value="1"/>
</dbReference>
<sequence>MSPTHVSHAVSTPPAARGLLAFMEERGLSGHSFRVCHLTAAVCRRMGVSSRPTEVITTAALLHDVGKLAIPSSILDQPGRLSERDWELVRDHAVIGERTLRLIRGLEATAPLVRHSHERVDGFGYPDGLVGSLIPLGSRIISACDTWDAMTSDRPYRTAMSREAALDALIASAGAQLDVDVVAALVTVLTRESVS</sequence>
<protein>
    <recommendedName>
        <fullName evidence="1">HD-GYP domain-containing protein</fullName>
    </recommendedName>
</protein>
<dbReference type="EMBL" id="CADCVT010000086">
    <property type="protein sequence ID" value="CAA9483083.1"/>
    <property type="molecule type" value="Genomic_DNA"/>
</dbReference>
<evidence type="ECO:0000259" key="1">
    <source>
        <dbReference type="PROSITE" id="PS51832"/>
    </source>
</evidence>
<dbReference type="Pfam" id="PF13487">
    <property type="entry name" value="HD_5"/>
    <property type="match status" value="1"/>
</dbReference>
<dbReference type="PROSITE" id="PS51832">
    <property type="entry name" value="HD_GYP"/>
    <property type="match status" value="1"/>
</dbReference>
<dbReference type="SMART" id="SM00471">
    <property type="entry name" value="HDc"/>
    <property type="match status" value="1"/>
</dbReference>
<gene>
    <name evidence="2" type="ORF">AVDCRST_MAG85-795</name>
</gene>
<accession>A0A6J4S090</accession>
<dbReference type="CDD" id="cd00077">
    <property type="entry name" value="HDc"/>
    <property type="match status" value="1"/>
</dbReference>
<dbReference type="PANTHER" id="PTHR43155">
    <property type="entry name" value="CYCLIC DI-GMP PHOSPHODIESTERASE PA4108-RELATED"/>
    <property type="match status" value="1"/>
</dbReference>
<evidence type="ECO:0000313" key="2">
    <source>
        <dbReference type="EMBL" id="CAA9483083.1"/>
    </source>
</evidence>
<name>A0A6J4S090_9ACTN</name>
<dbReference type="InterPro" id="IPR003607">
    <property type="entry name" value="HD/PDEase_dom"/>
</dbReference>
<dbReference type="AlphaFoldDB" id="A0A6J4S090"/>
<dbReference type="SUPFAM" id="SSF109604">
    <property type="entry name" value="HD-domain/PDEase-like"/>
    <property type="match status" value="1"/>
</dbReference>
<dbReference type="InterPro" id="IPR037522">
    <property type="entry name" value="HD_GYP_dom"/>
</dbReference>
<reference evidence="2" key="1">
    <citation type="submission" date="2020-02" db="EMBL/GenBank/DDBJ databases">
        <authorList>
            <person name="Meier V. D."/>
        </authorList>
    </citation>
    <scope>NUCLEOTIDE SEQUENCE</scope>
    <source>
        <strain evidence="2">AVDCRST_MAG85</strain>
    </source>
</reference>
<organism evidence="2">
    <name type="scientific">uncultured Solirubrobacteraceae bacterium</name>
    <dbReference type="NCBI Taxonomy" id="1162706"/>
    <lineage>
        <taxon>Bacteria</taxon>
        <taxon>Bacillati</taxon>
        <taxon>Actinomycetota</taxon>
        <taxon>Thermoleophilia</taxon>
        <taxon>Solirubrobacterales</taxon>
        <taxon>Solirubrobacteraceae</taxon>
        <taxon>environmental samples</taxon>
    </lineage>
</organism>
<proteinExistence type="predicted"/>